<dbReference type="PANTHER" id="PTHR10884:SF14">
    <property type="entry name" value="NADH DEHYDROGENASE [UBIQUINONE] IRON-SULFUR PROTEIN 3, MITOCHONDRIAL"/>
    <property type="match status" value="1"/>
</dbReference>
<accession>A0A927MVB3</accession>
<dbReference type="RefSeq" id="WP_192750944.1">
    <property type="nucleotide sequence ID" value="NZ_BAABJL010000109.1"/>
</dbReference>
<dbReference type="InterPro" id="IPR037232">
    <property type="entry name" value="NADH_quin_OxRdtase_su_C/D-like"/>
</dbReference>
<dbReference type="EMBL" id="JADBEM010000001">
    <property type="protein sequence ID" value="MBE1606899.1"/>
    <property type="molecule type" value="Genomic_DNA"/>
</dbReference>
<feature type="compositionally biased region" description="Basic and acidic residues" evidence="2">
    <location>
        <begin position="260"/>
        <end position="274"/>
    </location>
</feature>
<evidence type="ECO:0000259" key="3">
    <source>
        <dbReference type="Pfam" id="PF00329"/>
    </source>
</evidence>
<feature type="region of interest" description="Disordered" evidence="2">
    <location>
        <begin position="187"/>
        <end position="305"/>
    </location>
</feature>
<proteinExistence type="inferred from homology"/>
<comment type="caution">
    <text evidence="4">The sequence shown here is derived from an EMBL/GenBank/DDBJ whole genome shotgun (WGS) entry which is preliminary data.</text>
</comment>
<feature type="compositionally biased region" description="Pro residues" evidence="2">
    <location>
        <begin position="222"/>
        <end position="231"/>
    </location>
</feature>
<dbReference type="AlphaFoldDB" id="A0A927MVB3"/>
<protein>
    <submittedName>
        <fullName evidence="4">NADH-quinone oxidoreductase subunit C</fullName>
    </submittedName>
</protein>
<evidence type="ECO:0000256" key="2">
    <source>
        <dbReference type="SAM" id="MobiDB-lite"/>
    </source>
</evidence>
<dbReference type="GO" id="GO:0008137">
    <property type="term" value="F:NADH dehydrogenase (ubiquinone) activity"/>
    <property type="evidence" value="ECO:0007669"/>
    <property type="project" value="InterPro"/>
</dbReference>
<reference evidence="4" key="1">
    <citation type="submission" date="2020-10" db="EMBL/GenBank/DDBJ databases">
        <title>Sequencing the genomes of 1000 actinobacteria strains.</title>
        <authorList>
            <person name="Klenk H.-P."/>
        </authorList>
    </citation>
    <scope>NUCLEOTIDE SEQUENCE</scope>
    <source>
        <strain evidence="4">DSM 45354</strain>
    </source>
</reference>
<dbReference type="InterPro" id="IPR001268">
    <property type="entry name" value="NADH_UbQ_OxRdtase_30kDa_su"/>
</dbReference>
<evidence type="ECO:0000313" key="5">
    <source>
        <dbReference type="Proteomes" id="UP000638648"/>
    </source>
</evidence>
<keyword evidence="5" id="KW-1185">Reference proteome</keyword>
<dbReference type="PANTHER" id="PTHR10884">
    <property type="entry name" value="NADH DEHYDROGENASE UBIQUINONE IRON-SULFUR PROTEIN 3"/>
    <property type="match status" value="1"/>
</dbReference>
<feature type="compositionally biased region" description="Basic and acidic residues" evidence="2">
    <location>
        <begin position="192"/>
        <end position="201"/>
    </location>
</feature>
<dbReference type="SUPFAM" id="SSF143243">
    <property type="entry name" value="Nqo5-like"/>
    <property type="match status" value="2"/>
</dbReference>
<dbReference type="Proteomes" id="UP000638648">
    <property type="component" value="Unassembled WGS sequence"/>
</dbReference>
<evidence type="ECO:0000256" key="1">
    <source>
        <dbReference type="ARBA" id="ARBA00007569"/>
    </source>
</evidence>
<evidence type="ECO:0000313" key="4">
    <source>
        <dbReference type="EMBL" id="MBE1606899.1"/>
    </source>
</evidence>
<organism evidence="4 5">
    <name type="scientific">Actinopolymorpha pittospori</name>
    <dbReference type="NCBI Taxonomy" id="648752"/>
    <lineage>
        <taxon>Bacteria</taxon>
        <taxon>Bacillati</taxon>
        <taxon>Actinomycetota</taxon>
        <taxon>Actinomycetes</taxon>
        <taxon>Propionibacteriales</taxon>
        <taxon>Actinopolymorphaceae</taxon>
        <taxon>Actinopolymorpha</taxon>
    </lineage>
</organism>
<comment type="similarity">
    <text evidence="1">Belongs to the complex I 30 kDa subunit family.</text>
</comment>
<dbReference type="Gene3D" id="3.30.460.80">
    <property type="entry name" value="NADH:ubiquinone oxidoreductase, 30kDa subunit"/>
    <property type="match status" value="1"/>
</dbReference>
<name>A0A927MVB3_9ACTN</name>
<gene>
    <name evidence="4" type="ORF">HEB94_003747</name>
</gene>
<feature type="domain" description="NADH:ubiquinone oxidoreductase 30kDa subunit" evidence="3">
    <location>
        <begin position="31"/>
        <end position="182"/>
    </location>
</feature>
<dbReference type="Pfam" id="PF00329">
    <property type="entry name" value="Complex1_30kDa"/>
    <property type="match status" value="1"/>
</dbReference>
<sequence>MSWPAEVRAGLASALDAEVGLDEGFGPPTLDVPPDRWVDALTALRDVAGCTYFDWLSAVDELDQGFSVVCHVAALRGPRAAEPPADGAYGDASIGAAANGDTSIGAAANGGLAHLLLRTRIPRDAARLPTAVGVYAGAAWHERETHEMFDIDFVGHPNLVPLLLPDEFEGHPLRKEFVLAARVAKPWPGAKEPGESDHEASRAPSRRRVAPPGVPSPDAWGPRPPGSPAPDPMEAAAPARPARRADRGGRAAGRAAGARGTERPARAPRPDRTASEAAPEGNTPAPPPDDSSAGETHSDGSGGDA</sequence>